<protein>
    <submittedName>
        <fullName evidence="1">Uncharacterized protein</fullName>
    </submittedName>
</protein>
<evidence type="ECO:0000313" key="1">
    <source>
        <dbReference type="EMBL" id="KGT94812.1"/>
    </source>
</evidence>
<dbReference type="RefSeq" id="WP_034889878.1">
    <property type="nucleotide sequence ID" value="NZ_JRUQ01000024.1"/>
</dbReference>
<dbReference type="AlphaFoldDB" id="A0A0A3Z6U5"/>
<keyword evidence="2" id="KW-1185">Reference proteome</keyword>
<comment type="caution">
    <text evidence="1">The sequence shown here is derived from an EMBL/GenBank/DDBJ whole genome shotgun (WGS) entry which is preliminary data.</text>
</comment>
<organism evidence="1 2">
    <name type="scientific">Erwinia typographi</name>
    <dbReference type="NCBI Taxonomy" id="371042"/>
    <lineage>
        <taxon>Bacteria</taxon>
        <taxon>Pseudomonadati</taxon>
        <taxon>Pseudomonadota</taxon>
        <taxon>Gammaproteobacteria</taxon>
        <taxon>Enterobacterales</taxon>
        <taxon>Erwiniaceae</taxon>
        <taxon>Erwinia</taxon>
    </lineage>
</organism>
<proteinExistence type="predicted"/>
<accession>A0A0A3Z6U5</accession>
<name>A0A0A3Z6U5_9GAMM</name>
<sequence>MKITFQTDSNFVVWNLDGDDEILKQILNITGCARVFNVSRDVIAHRVYRKKMPVLLALATEEIE</sequence>
<dbReference type="EMBL" id="JRUQ01000024">
    <property type="protein sequence ID" value="KGT94812.1"/>
    <property type="molecule type" value="Genomic_DNA"/>
</dbReference>
<dbReference type="Proteomes" id="UP000030351">
    <property type="component" value="Unassembled WGS sequence"/>
</dbReference>
<evidence type="ECO:0000313" key="2">
    <source>
        <dbReference type="Proteomes" id="UP000030351"/>
    </source>
</evidence>
<gene>
    <name evidence="1" type="ORF">NG99_06580</name>
</gene>
<reference evidence="1 2" key="1">
    <citation type="submission" date="2014-10" db="EMBL/GenBank/DDBJ databases">
        <title>Genome sequence of Erwinia typographi M043b.</title>
        <authorList>
            <person name="Chan K.-G."/>
            <person name="Tan W.-S."/>
        </authorList>
    </citation>
    <scope>NUCLEOTIDE SEQUENCE [LARGE SCALE GENOMIC DNA]</scope>
    <source>
        <strain evidence="1 2">M043b</strain>
    </source>
</reference>
<dbReference type="STRING" id="371042.NG99_06580"/>